<proteinExistence type="predicted"/>
<evidence type="ECO:0000313" key="1">
    <source>
        <dbReference type="EMBL" id="KAK0157290.1"/>
    </source>
</evidence>
<sequence length="140" mass="16090">MTTEKVLTNVDNFKHEPNPYVTYLKHNSGHDDAISYLGKHVNITYLFEISTKEHDDCCRLLSDGDVVEVRRGLEILKNSSIARGDGKIEYLKTVTFMNLHSNCRKNYTNDLSITAFKRRQEEPSTSVSTREKESVLLFSM</sequence>
<evidence type="ECO:0000313" key="2">
    <source>
        <dbReference type="Proteomes" id="UP001168990"/>
    </source>
</evidence>
<dbReference type="Proteomes" id="UP001168990">
    <property type="component" value="Unassembled WGS sequence"/>
</dbReference>
<name>A0AA39EXE1_9HYME</name>
<reference evidence="1" key="2">
    <citation type="submission" date="2023-03" db="EMBL/GenBank/DDBJ databases">
        <authorList>
            <person name="Inwood S.N."/>
            <person name="Skelly J.G."/>
            <person name="Guhlin J."/>
            <person name="Harrop T.W.R."/>
            <person name="Goldson S.G."/>
            <person name="Dearden P.K."/>
        </authorList>
    </citation>
    <scope>NUCLEOTIDE SEQUENCE</scope>
    <source>
        <strain evidence="1">Irish</strain>
        <tissue evidence="1">Whole body</tissue>
    </source>
</reference>
<dbReference type="EMBL" id="JAQQBS010001425">
    <property type="protein sequence ID" value="KAK0157290.1"/>
    <property type="molecule type" value="Genomic_DNA"/>
</dbReference>
<comment type="caution">
    <text evidence="1">The sequence shown here is derived from an EMBL/GenBank/DDBJ whole genome shotgun (WGS) entry which is preliminary data.</text>
</comment>
<organism evidence="1 2">
    <name type="scientific">Microctonus aethiopoides</name>
    <dbReference type="NCBI Taxonomy" id="144406"/>
    <lineage>
        <taxon>Eukaryota</taxon>
        <taxon>Metazoa</taxon>
        <taxon>Ecdysozoa</taxon>
        <taxon>Arthropoda</taxon>
        <taxon>Hexapoda</taxon>
        <taxon>Insecta</taxon>
        <taxon>Pterygota</taxon>
        <taxon>Neoptera</taxon>
        <taxon>Endopterygota</taxon>
        <taxon>Hymenoptera</taxon>
        <taxon>Apocrita</taxon>
        <taxon>Ichneumonoidea</taxon>
        <taxon>Braconidae</taxon>
        <taxon>Euphorinae</taxon>
        <taxon>Microctonus</taxon>
    </lineage>
</organism>
<accession>A0AA39EXE1</accession>
<reference evidence="1" key="1">
    <citation type="journal article" date="2023" name="bioRxiv">
        <title>Scaffold-level genome assemblies of two parasitoid biocontrol wasps reveal the parthenogenesis mechanism and an associated novel virus.</title>
        <authorList>
            <person name="Inwood S."/>
            <person name="Skelly J."/>
            <person name="Guhlin J."/>
            <person name="Harrop T."/>
            <person name="Goldson S."/>
            <person name="Dearden P."/>
        </authorList>
    </citation>
    <scope>NUCLEOTIDE SEQUENCE</scope>
    <source>
        <strain evidence="1">Irish</strain>
        <tissue evidence="1">Whole body</tissue>
    </source>
</reference>
<protein>
    <submittedName>
        <fullName evidence="1">Uncharacterized protein</fullName>
    </submittedName>
</protein>
<gene>
    <name evidence="1" type="ORF">PV328_011048</name>
</gene>
<dbReference type="AlphaFoldDB" id="A0AA39EXE1"/>
<keyword evidence="2" id="KW-1185">Reference proteome</keyword>